<dbReference type="InterPro" id="IPR045121">
    <property type="entry name" value="CoAse"/>
</dbReference>
<dbReference type="RefSeq" id="WP_051487746.1">
    <property type="nucleotide sequence ID" value="NZ_AQQW01000007.1"/>
</dbReference>
<keyword evidence="9" id="KW-1185">Reference proteome</keyword>
<dbReference type="PANTHER" id="PTHR12992">
    <property type="entry name" value="NUDIX HYDROLASE"/>
    <property type="match status" value="1"/>
</dbReference>
<evidence type="ECO:0000256" key="2">
    <source>
        <dbReference type="ARBA" id="ARBA00001946"/>
    </source>
</evidence>
<dbReference type="EMBL" id="AQQW01000007">
    <property type="protein sequence ID" value="ETW12317.1"/>
    <property type="molecule type" value="Genomic_DNA"/>
</dbReference>
<reference evidence="8 9" key="1">
    <citation type="journal article" date="2014" name="Antonie Van Leeuwenhoek">
        <title>Roseivivax atlanticus sp. nov., isolated from surface seawater of the Atlantic Ocean.</title>
        <authorList>
            <person name="Li G."/>
            <person name="Lai Q."/>
            <person name="Liu X."/>
            <person name="Sun F."/>
            <person name="Shao Z."/>
        </authorList>
    </citation>
    <scope>NUCLEOTIDE SEQUENCE [LARGE SCALE GENOMIC DNA]</scope>
    <source>
        <strain evidence="8 9">22II-s10s</strain>
    </source>
</reference>
<dbReference type="Pfam" id="PF00293">
    <property type="entry name" value="NUDIX"/>
    <property type="match status" value="1"/>
</dbReference>
<dbReference type="InterPro" id="IPR015797">
    <property type="entry name" value="NUDIX_hydrolase-like_dom_sf"/>
</dbReference>
<evidence type="ECO:0000256" key="1">
    <source>
        <dbReference type="ARBA" id="ARBA00001936"/>
    </source>
</evidence>
<comment type="cofactor">
    <cofactor evidence="2">
        <name>Mg(2+)</name>
        <dbReference type="ChEBI" id="CHEBI:18420"/>
    </cofactor>
</comment>
<comment type="caution">
    <text evidence="8">The sequence shown here is derived from an EMBL/GenBank/DDBJ whole genome shotgun (WGS) entry which is preliminary data.</text>
</comment>
<protein>
    <submittedName>
        <fullName evidence="8">NUDIX hydrolase</fullName>
    </submittedName>
</protein>
<evidence type="ECO:0000313" key="8">
    <source>
        <dbReference type="EMBL" id="ETW12317.1"/>
    </source>
</evidence>
<keyword evidence="3" id="KW-0479">Metal-binding</keyword>
<dbReference type="CDD" id="cd03426">
    <property type="entry name" value="NUDIX_CoAse_Nudt7"/>
    <property type="match status" value="1"/>
</dbReference>
<dbReference type="SUPFAM" id="SSF55811">
    <property type="entry name" value="Nudix"/>
    <property type="match status" value="1"/>
</dbReference>
<comment type="cofactor">
    <cofactor evidence="1">
        <name>Mn(2+)</name>
        <dbReference type="ChEBI" id="CHEBI:29035"/>
    </cofactor>
</comment>
<dbReference type="AlphaFoldDB" id="W4HHV0"/>
<dbReference type="GO" id="GO:0010945">
    <property type="term" value="F:coenzyme A diphosphatase activity"/>
    <property type="evidence" value="ECO:0007669"/>
    <property type="project" value="InterPro"/>
</dbReference>
<gene>
    <name evidence="8" type="ORF">ATO8_12231</name>
</gene>
<dbReference type="GO" id="GO:0046872">
    <property type="term" value="F:metal ion binding"/>
    <property type="evidence" value="ECO:0007669"/>
    <property type="project" value="UniProtKB-KW"/>
</dbReference>
<dbReference type="PROSITE" id="PS51462">
    <property type="entry name" value="NUDIX"/>
    <property type="match status" value="1"/>
</dbReference>
<evidence type="ECO:0000313" key="9">
    <source>
        <dbReference type="Proteomes" id="UP000019063"/>
    </source>
</evidence>
<evidence type="ECO:0000256" key="6">
    <source>
        <dbReference type="ARBA" id="ARBA00023211"/>
    </source>
</evidence>
<keyword evidence="5" id="KW-0460">Magnesium</keyword>
<name>W4HHV0_9RHOB</name>
<evidence type="ECO:0000256" key="3">
    <source>
        <dbReference type="ARBA" id="ARBA00022723"/>
    </source>
</evidence>
<proteinExistence type="predicted"/>
<evidence type="ECO:0000256" key="5">
    <source>
        <dbReference type="ARBA" id="ARBA00022842"/>
    </source>
</evidence>
<dbReference type="Gene3D" id="3.90.79.10">
    <property type="entry name" value="Nucleoside Triphosphate Pyrophosphohydrolase"/>
    <property type="match status" value="1"/>
</dbReference>
<keyword evidence="6" id="KW-0464">Manganese</keyword>
<dbReference type="PANTHER" id="PTHR12992:SF11">
    <property type="entry name" value="MITOCHONDRIAL COENZYME A DIPHOSPHATASE NUDT8"/>
    <property type="match status" value="1"/>
</dbReference>
<sequence length="211" mass="23181">MATPDTAPVTISDQRARLTRALVHPAERSTDFDLTPSVAPPPGGRVLRPAGVLVPILAGHDGPRLILTKRSSRLTHHPGQIAFPGGKQEPEDADATDAALREAEEEIGLPRTRVEILGHLPPHETVTGFEMSPAVGWIDGAFDPVPEAGEVDEVFTVPLDHICDPNRFSVQYRRWRGQRRHYYTVPFGPYYIWGATARVLRGLADRMAACD</sequence>
<dbReference type="Proteomes" id="UP000019063">
    <property type="component" value="Unassembled WGS sequence"/>
</dbReference>
<evidence type="ECO:0000259" key="7">
    <source>
        <dbReference type="PROSITE" id="PS51462"/>
    </source>
</evidence>
<feature type="domain" description="Nudix hydrolase" evidence="7">
    <location>
        <begin position="47"/>
        <end position="178"/>
    </location>
</feature>
<organism evidence="8 9">
    <name type="scientific">Roseivivax marinus</name>
    <dbReference type="NCBI Taxonomy" id="1379903"/>
    <lineage>
        <taxon>Bacteria</taxon>
        <taxon>Pseudomonadati</taxon>
        <taxon>Pseudomonadota</taxon>
        <taxon>Alphaproteobacteria</taxon>
        <taxon>Rhodobacterales</taxon>
        <taxon>Roseobacteraceae</taxon>
        <taxon>Roseivivax</taxon>
    </lineage>
</organism>
<dbReference type="STRING" id="1379903.ATO8_12231"/>
<keyword evidence="4 8" id="KW-0378">Hydrolase</keyword>
<dbReference type="InterPro" id="IPR000086">
    <property type="entry name" value="NUDIX_hydrolase_dom"/>
</dbReference>
<evidence type="ECO:0000256" key="4">
    <source>
        <dbReference type="ARBA" id="ARBA00022801"/>
    </source>
</evidence>
<dbReference type="PATRIC" id="fig|1317118.6.peg.2518"/>
<dbReference type="eggNOG" id="COG0494">
    <property type="taxonomic scope" value="Bacteria"/>
</dbReference>
<dbReference type="NCBIfam" id="NF007980">
    <property type="entry name" value="PRK10707.1"/>
    <property type="match status" value="1"/>
</dbReference>
<accession>W4HHV0</accession>